<feature type="compositionally biased region" description="Pro residues" evidence="3">
    <location>
        <begin position="385"/>
        <end position="410"/>
    </location>
</feature>
<comment type="subcellular location">
    <subcellularLocation>
        <location evidence="1">Cytoplasm</location>
        <location evidence="1">P-body</location>
    </subcellularLocation>
</comment>
<keyword evidence="5" id="KW-1185">Reference proteome</keyword>
<protein>
    <submittedName>
        <fullName evidence="4">Uncharacterized protein</fullName>
    </submittedName>
</protein>
<feature type="compositionally biased region" description="Polar residues" evidence="3">
    <location>
        <begin position="102"/>
        <end position="117"/>
    </location>
</feature>
<keyword evidence="2" id="KW-0963">Cytoplasm</keyword>
<feature type="region of interest" description="Disordered" evidence="3">
    <location>
        <begin position="100"/>
        <end position="147"/>
    </location>
</feature>
<dbReference type="EMBL" id="CAUYUE010000014">
    <property type="protein sequence ID" value="CAK0786240.1"/>
    <property type="molecule type" value="Genomic_DNA"/>
</dbReference>
<dbReference type="GO" id="GO:0000290">
    <property type="term" value="P:deadenylation-dependent decapping of nuclear-transcribed mRNA"/>
    <property type="evidence" value="ECO:0007669"/>
    <property type="project" value="InterPro"/>
</dbReference>
<name>A0AAV1IJ73_9CHLO</name>
<feature type="compositionally biased region" description="Acidic residues" evidence="3">
    <location>
        <begin position="43"/>
        <end position="66"/>
    </location>
</feature>
<proteinExistence type="predicted"/>
<dbReference type="PANTHER" id="PTHR21551:SF0">
    <property type="entry name" value="PROTEIN ASSOCIATED WITH TOPO II RELATED-1, ISOFORM A"/>
    <property type="match status" value="1"/>
</dbReference>
<organism evidence="4 5">
    <name type="scientific">Coccomyxa viridis</name>
    <dbReference type="NCBI Taxonomy" id="1274662"/>
    <lineage>
        <taxon>Eukaryota</taxon>
        <taxon>Viridiplantae</taxon>
        <taxon>Chlorophyta</taxon>
        <taxon>core chlorophytes</taxon>
        <taxon>Trebouxiophyceae</taxon>
        <taxon>Trebouxiophyceae incertae sedis</taxon>
        <taxon>Coccomyxaceae</taxon>
        <taxon>Coccomyxa</taxon>
    </lineage>
</organism>
<feature type="region of interest" description="Disordered" evidence="3">
    <location>
        <begin position="577"/>
        <end position="609"/>
    </location>
</feature>
<dbReference type="GO" id="GO:0000932">
    <property type="term" value="C:P-body"/>
    <property type="evidence" value="ECO:0007669"/>
    <property type="project" value="UniProtKB-SubCell"/>
</dbReference>
<reference evidence="4 5" key="1">
    <citation type="submission" date="2023-10" db="EMBL/GenBank/DDBJ databases">
        <authorList>
            <person name="Maclean D."/>
            <person name="Macfadyen A."/>
        </authorList>
    </citation>
    <scope>NUCLEOTIDE SEQUENCE [LARGE SCALE GENOMIC DNA]</scope>
</reference>
<dbReference type="PANTHER" id="PTHR21551">
    <property type="entry name" value="TOPOISOMERASE II-ASSOCIATED PROTEIN PAT1"/>
    <property type="match status" value="1"/>
</dbReference>
<evidence type="ECO:0000256" key="3">
    <source>
        <dbReference type="SAM" id="MobiDB-lite"/>
    </source>
</evidence>
<accession>A0AAV1IJ73</accession>
<dbReference type="AlphaFoldDB" id="A0AAV1IJ73"/>
<evidence type="ECO:0000256" key="1">
    <source>
        <dbReference type="ARBA" id="ARBA00004201"/>
    </source>
</evidence>
<evidence type="ECO:0000256" key="2">
    <source>
        <dbReference type="ARBA" id="ARBA00022490"/>
    </source>
</evidence>
<feature type="region of interest" description="Disordered" evidence="3">
    <location>
        <begin position="262"/>
        <end position="452"/>
    </location>
</feature>
<feature type="compositionally biased region" description="Low complexity" evidence="3">
    <location>
        <begin position="269"/>
        <end position="283"/>
    </location>
</feature>
<dbReference type="GO" id="GO:0033962">
    <property type="term" value="P:P-body assembly"/>
    <property type="evidence" value="ECO:0007669"/>
    <property type="project" value="TreeGrafter"/>
</dbReference>
<evidence type="ECO:0000313" key="4">
    <source>
        <dbReference type="EMBL" id="CAK0786240.1"/>
    </source>
</evidence>
<feature type="region of interest" description="Disordered" evidence="3">
    <location>
        <begin position="33"/>
        <end position="66"/>
    </location>
</feature>
<feature type="compositionally biased region" description="Pro residues" evidence="3">
    <location>
        <begin position="328"/>
        <end position="340"/>
    </location>
</feature>
<evidence type="ECO:0000313" key="5">
    <source>
        <dbReference type="Proteomes" id="UP001314263"/>
    </source>
</evidence>
<gene>
    <name evidence="4" type="ORF">CVIRNUC_009453</name>
</gene>
<feature type="compositionally biased region" description="Low complexity" evidence="3">
    <location>
        <begin position="125"/>
        <end position="137"/>
    </location>
</feature>
<dbReference type="Proteomes" id="UP001314263">
    <property type="component" value="Unassembled WGS sequence"/>
</dbReference>
<sequence length="942" mass="101305">MDSMDGKDVKPASASMNGSVPFDAGHYSFFDDMGDDGGGLEGGLDDALEGGLEDGVEVPPEEEEFPIEEEVDLALLETNEAEDLSYAAMFANTLNIGKESLETPQKTQDGQQWSSDPIVQPPSIGQARAGQQRMQQASGDIASPDPSNVPGPTPWAVLGGIPGPQQDAAAGSYQSPGLLQGLQGLDLSQISQAFPQAAFLGELGQTGLPELGALGPGMDAFLQHQQQLLQRAGLAPPSAHHASLLPQPQQRPAVMTMEELEAQLRRKSQQQQQPPQQQQQRMPMPMPGADVSILGGLGQLGAPGQLGQPPQLASTGAVPPQHMQHGPPGFPHPAGPPQRPPDFDKQHLGPPPAMSGVPGHIGSPMGPRPPMPPPDRPHMPLPGHTFPPPPPGGRPPHSPHNSGLPPPPGGPAGFPGMPGPPFPGPGMQHMRGHPGPSAWQRPPPHHMMGPRPPPMIPLGHFPPMPPPMMPSPDNLRGSDLLRFRCIHGSKLMSSEEIDNILRIQYKFLNSGVPYKEDYYFLACKHKHRKLHEHDLRFFAPDMLRDAAPAGRAPAHEDAAYAKLEGLGKIPFSNIRRPRPLMDLMDKPPAEPSEEAEPEQGNAPKEGRRRLEDEPLLAARIVVEECLNCLLDLDDIDRMWVNSAAPRNDKAELHKRRSDLLEALGKNLRVPRAPQAPKEGSGDGVFMRLMALPKGRGMLTRALRVLYAPPLLAEAVPGAPSPERAPLHIAWALLRNARTLYGCASQVGQRGAQRGASGEADAAGHAAERDIEVTSALAGSATELLKRLDSPAAVCQCMEALVHGDLDLPRDGGHSRADALLPLYIPYEATSERRLWLADLLVALLQRAQELGLSGFSSERTDSEGLASKEGEQWRTLFTTFYKLVYEHIASLVEVYKMATAAGVTEAADYAKSIAPVNLIRALLPHTTDAQRDALRSSLSEIQ</sequence>
<feature type="compositionally biased region" description="Low complexity" evidence="3">
    <location>
        <begin position="302"/>
        <end position="313"/>
    </location>
</feature>
<comment type="caution">
    <text evidence="4">The sequence shown here is derived from an EMBL/GenBank/DDBJ whole genome shotgun (WGS) entry which is preliminary data.</text>
</comment>
<dbReference type="GO" id="GO:0003723">
    <property type="term" value="F:RNA binding"/>
    <property type="evidence" value="ECO:0007669"/>
    <property type="project" value="TreeGrafter"/>
</dbReference>
<dbReference type="InterPro" id="IPR039900">
    <property type="entry name" value="Pat1-like"/>
</dbReference>